<dbReference type="AlphaFoldDB" id="A0A3P5WHF4"/>
<evidence type="ECO:0000256" key="6">
    <source>
        <dbReference type="SAM" id="Phobius"/>
    </source>
</evidence>
<dbReference type="GO" id="GO:0005886">
    <property type="term" value="C:plasma membrane"/>
    <property type="evidence" value="ECO:0007669"/>
    <property type="project" value="UniProtKB-SubCell"/>
</dbReference>
<feature type="domain" description="Cardiolipin synthase N-terminal" evidence="7">
    <location>
        <begin position="21"/>
        <end position="63"/>
    </location>
</feature>
<comment type="subcellular location">
    <subcellularLocation>
        <location evidence="1">Cell membrane</location>
        <topology evidence="1">Multi-pass membrane protein</topology>
    </subcellularLocation>
</comment>
<keyword evidence="9" id="KW-1185">Reference proteome</keyword>
<sequence>MSELATIPWNLIMPLLVLQLILMIVALVDVIRHQRTNGPFIMWIFIIVLGNLIGPIVYFIFGRRQA</sequence>
<dbReference type="RefSeq" id="WP_124069002.1">
    <property type="nucleotide sequence ID" value="NZ_CBCRXF010000012.1"/>
</dbReference>
<dbReference type="OrthoDB" id="3243324at2"/>
<gene>
    <name evidence="8" type="primary">yxlE</name>
    <name evidence="8" type="ORF">FILTAD_00562</name>
</gene>
<protein>
    <submittedName>
        <fullName evidence="8">Negative regulatory protein YxlE</fullName>
    </submittedName>
</protein>
<keyword evidence="4 6" id="KW-1133">Transmembrane helix</keyword>
<keyword evidence="3 6" id="KW-0812">Transmembrane</keyword>
<evidence type="ECO:0000259" key="7">
    <source>
        <dbReference type="Pfam" id="PF13396"/>
    </source>
</evidence>
<evidence type="ECO:0000256" key="5">
    <source>
        <dbReference type="ARBA" id="ARBA00023136"/>
    </source>
</evidence>
<keyword evidence="5 6" id="KW-0472">Membrane</keyword>
<reference evidence="8 9" key="1">
    <citation type="submission" date="2018-11" db="EMBL/GenBank/DDBJ databases">
        <authorList>
            <person name="Criscuolo A."/>
        </authorList>
    </citation>
    <scope>NUCLEOTIDE SEQUENCE [LARGE SCALE GENOMIC DNA]</scope>
    <source>
        <strain evidence="8">ATB-66</strain>
    </source>
</reference>
<keyword evidence="2" id="KW-1003">Cell membrane</keyword>
<feature type="transmembrane region" description="Helical" evidence="6">
    <location>
        <begin position="40"/>
        <end position="61"/>
    </location>
</feature>
<evidence type="ECO:0000313" key="8">
    <source>
        <dbReference type="EMBL" id="VDC21088.1"/>
    </source>
</evidence>
<accession>A0A3P5WHF4</accession>
<evidence type="ECO:0000313" key="9">
    <source>
        <dbReference type="Proteomes" id="UP000270468"/>
    </source>
</evidence>
<dbReference type="InterPro" id="IPR027379">
    <property type="entry name" value="CLS_N"/>
</dbReference>
<name>A0A3P5WHF4_9BACL</name>
<feature type="transmembrane region" description="Helical" evidence="6">
    <location>
        <begin position="7"/>
        <end position="28"/>
    </location>
</feature>
<dbReference type="Proteomes" id="UP000270468">
    <property type="component" value="Unassembled WGS sequence"/>
</dbReference>
<evidence type="ECO:0000256" key="2">
    <source>
        <dbReference type="ARBA" id="ARBA00022475"/>
    </source>
</evidence>
<evidence type="ECO:0000256" key="1">
    <source>
        <dbReference type="ARBA" id="ARBA00004651"/>
    </source>
</evidence>
<dbReference type="EMBL" id="UXAV01000019">
    <property type="protein sequence ID" value="VDC21088.1"/>
    <property type="molecule type" value="Genomic_DNA"/>
</dbReference>
<dbReference type="Pfam" id="PF13396">
    <property type="entry name" value="PLDc_N"/>
    <property type="match status" value="1"/>
</dbReference>
<proteinExistence type="predicted"/>
<evidence type="ECO:0000256" key="4">
    <source>
        <dbReference type="ARBA" id="ARBA00022989"/>
    </source>
</evidence>
<organism evidence="8 9">
    <name type="scientific">Filibacter tadaridae</name>
    <dbReference type="NCBI Taxonomy" id="2483811"/>
    <lineage>
        <taxon>Bacteria</taxon>
        <taxon>Bacillati</taxon>
        <taxon>Bacillota</taxon>
        <taxon>Bacilli</taxon>
        <taxon>Bacillales</taxon>
        <taxon>Caryophanaceae</taxon>
        <taxon>Filibacter</taxon>
    </lineage>
</organism>
<evidence type="ECO:0000256" key="3">
    <source>
        <dbReference type="ARBA" id="ARBA00022692"/>
    </source>
</evidence>